<accession>A0A0P1LNW8</accession>
<reference evidence="3 6" key="1">
    <citation type="submission" date="2015-11" db="EMBL/GenBank/DDBJ databases">
        <authorList>
            <person name="Varghese N."/>
        </authorList>
    </citation>
    <scope>NUCLEOTIDE SEQUENCE [LARGE SCALE GENOMIC DNA]</scope>
    <source>
        <strain evidence="3 6">JGI-8</strain>
    </source>
</reference>
<dbReference type="RefSeq" id="WP_047133811.1">
    <property type="nucleotide sequence ID" value="NZ_CZVL01000008.1"/>
</dbReference>
<dbReference type="PANTHER" id="PTHR36194:SF1">
    <property type="entry name" value="S-LAYER-LIKE PROTEIN"/>
    <property type="match status" value="1"/>
</dbReference>
<dbReference type="Proteomes" id="UP000182011">
    <property type="component" value="Unassembled WGS sequence"/>
</dbReference>
<evidence type="ECO:0000256" key="1">
    <source>
        <dbReference type="SAM" id="Phobius"/>
    </source>
</evidence>
<keyword evidence="1" id="KW-0472">Membrane</keyword>
<dbReference type="AlphaFoldDB" id="A0A0P1NZW3"/>
<accession>A0A0P1MFI2</accession>
<dbReference type="PANTHER" id="PTHR36194">
    <property type="entry name" value="S-LAYER-LIKE PROTEIN"/>
    <property type="match status" value="1"/>
</dbReference>
<name>A0A0P1NZW3_9BACT</name>
<dbReference type="EMBL" id="CZVI01000005">
    <property type="protein sequence ID" value="CUS82344.1"/>
    <property type="molecule type" value="Genomic_DNA"/>
</dbReference>
<keyword evidence="1" id="KW-0812">Transmembrane</keyword>
<accession>A0A0P1LD39</accession>
<feature type="domain" description="PEGA" evidence="2">
    <location>
        <begin position="24"/>
        <end position="94"/>
    </location>
</feature>
<accession>A0A0P1MMT8</accession>
<reference evidence="4 5" key="2">
    <citation type="submission" date="2015-11" db="EMBL/GenBank/DDBJ databases">
        <authorList>
            <person name="Zhang Y."/>
            <person name="Guo Z."/>
        </authorList>
    </citation>
    <scope>NUCLEOTIDE SEQUENCE [LARGE SCALE GENOMIC DNA]</scope>
    <source>
        <strain evidence="4">JGI-4</strain>
    </source>
</reference>
<accession>A0A0S4MWI5</accession>
<accession>A0A0N7MST9</accession>
<evidence type="ECO:0000313" key="4">
    <source>
        <dbReference type="EMBL" id="CUU02390.1"/>
    </source>
</evidence>
<evidence type="ECO:0000313" key="5">
    <source>
        <dbReference type="Proteomes" id="UP000182011"/>
    </source>
</evidence>
<feature type="transmembrane region" description="Helical" evidence="1">
    <location>
        <begin position="176"/>
        <end position="194"/>
    </location>
</feature>
<keyword evidence="1" id="KW-1133">Transmembrane helix</keyword>
<dbReference type="Proteomes" id="UP000182200">
    <property type="component" value="Unassembled WGS sequence"/>
</dbReference>
<accession>A0A0N7MQV4</accession>
<protein>
    <submittedName>
        <fullName evidence="4">PEGA domain-containing protein</fullName>
    </submittedName>
</protein>
<evidence type="ECO:0000313" key="6">
    <source>
        <dbReference type="Proteomes" id="UP000182200"/>
    </source>
</evidence>
<accession>A0A0P1LKG9</accession>
<proteinExistence type="predicted"/>
<keyword evidence="6" id="KW-1185">Reference proteome</keyword>
<dbReference type="InterPro" id="IPR013229">
    <property type="entry name" value="PEGA"/>
</dbReference>
<dbReference type="STRING" id="1633631.GCA_001442925_00499"/>
<dbReference type="EMBL" id="FAOP01000003">
    <property type="protein sequence ID" value="CUU02390.1"/>
    <property type="molecule type" value="Genomic_DNA"/>
</dbReference>
<organism evidence="4 5">
    <name type="scientific">Candidatus Kryptonium thompsonii</name>
    <dbReference type="NCBI Taxonomy" id="1633631"/>
    <lineage>
        <taxon>Bacteria</taxon>
        <taxon>Pseudomonadati</taxon>
        <taxon>Candidatus Kryptoniota</taxon>
        <taxon>Candidatus Kryptonium</taxon>
    </lineage>
</organism>
<feature type="transmembrane region" description="Helical" evidence="1">
    <location>
        <begin position="223"/>
        <end position="243"/>
    </location>
</feature>
<evidence type="ECO:0000259" key="2">
    <source>
        <dbReference type="Pfam" id="PF08308"/>
    </source>
</evidence>
<dbReference type="Pfam" id="PF08308">
    <property type="entry name" value="PEGA"/>
    <property type="match status" value="1"/>
</dbReference>
<accession>A0A0P1P690</accession>
<accession>A0A0P1NZW3</accession>
<gene>
    <name evidence="4" type="ORF">JGI4_00499</name>
    <name evidence="3" type="ORF">JGI8_00595</name>
</gene>
<sequence length="245" mass="27309">MIFLLVFLLSISADVFTQEKYGFININTEPSGALVYIDSTFVGRSPLINMKIKSGTYTLNLKYPKTTDWLEKDIVQKIEVKENDTLNLFISFEKLIKINSIPFSADIFLGDSIIGTTPTIFKMKDLLGKSLKIRKKGYGEVEVFIDGGSRNIEVSLPQQPGAESELRTKPKDKLKSVLPIAGLSLASGAVSVYFKMQADKLYGEYLKTGDPEKLNTVKTYDKVAGVTLLIFELTTIVAIYILLKE</sequence>
<evidence type="ECO:0000313" key="3">
    <source>
        <dbReference type="EMBL" id="CUS82344.1"/>
    </source>
</evidence>